<dbReference type="AlphaFoldDB" id="A0A2T0QBZ0"/>
<gene>
    <name evidence="1" type="ORF">CLV72_10148</name>
</gene>
<evidence type="ECO:0000313" key="1">
    <source>
        <dbReference type="EMBL" id="PRY01466.1"/>
    </source>
</evidence>
<proteinExistence type="predicted"/>
<sequence length="379" mass="42261">MHVVVATVVHHPEDARILHRQIRALLDAGHQITYLAPFRARQVTPWPELRAIDVPRAHGRRRLTALRAARVLLARAVRDADLLLFHDPELLLALPPRRNRPPVVWDVHEDTAAAILTKPWVPPWLRRPLAVPVRLAERLAEQRMHLLLAEDGYRERFGGHHPVVPNTTYVPDTPPPAPAADRVSYLGALSRVRGALDLVELGRRLAPEGVSVDIVGSADPDVQGPLQDAHRAGSVRWHGFVGNDQALRMLEGSLAGLSLLHDAPNYRHSLPTKVLEYMAHRLPVITTPNPPAVRIVAPDDDSRTPSGIVVPFEDPAAATEAVLRLRDDPALRLRLADTGYRTARANYHWPVQARHFVKQLEQWAAETTPPTHQTRTSAR</sequence>
<dbReference type="GO" id="GO:0016757">
    <property type="term" value="F:glycosyltransferase activity"/>
    <property type="evidence" value="ECO:0007669"/>
    <property type="project" value="TreeGrafter"/>
</dbReference>
<dbReference type="Pfam" id="PF13692">
    <property type="entry name" value="Glyco_trans_1_4"/>
    <property type="match status" value="1"/>
</dbReference>
<reference evidence="1 2" key="1">
    <citation type="submission" date="2018-03" db="EMBL/GenBank/DDBJ databases">
        <title>Genomic Encyclopedia of Archaeal and Bacterial Type Strains, Phase II (KMG-II): from individual species to whole genera.</title>
        <authorList>
            <person name="Goeker M."/>
        </authorList>
    </citation>
    <scope>NUCLEOTIDE SEQUENCE [LARGE SCALE GENOMIC DNA]</scope>
    <source>
        <strain evidence="1 2">DSM 45601</strain>
    </source>
</reference>
<keyword evidence="2" id="KW-1185">Reference proteome</keyword>
<keyword evidence="1" id="KW-0808">Transferase</keyword>
<protein>
    <submittedName>
        <fullName evidence="1">Glycosyltransferase involved in cell wall biosynthesis</fullName>
    </submittedName>
</protein>
<organism evidence="1 2">
    <name type="scientific">Allonocardiopsis opalescens</name>
    <dbReference type="NCBI Taxonomy" id="1144618"/>
    <lineage>
        <taxon>Bacteria</taxon>
        <taxon>Bacillati</taxon>
        <taxon>Actinomycetota</taxon>
        <taxon>Actinomycetes</taxon>
        <taxon>Streptosporangiales</taxon>
        <taxon>Allonocardiopsis</taxon>
    </lineage>
</organism>
<evidence type="ECO:0000313" key="2">
    <source>
        <dbReference type="Proteomes" id="UP000237846"/>
    </source>
</evidence>
<dbReference type="EMBL" id="PVZC01000001">
    <property type="protein sequence ID" value="PRY01466.1"/>
    <property type="molecule type" value="Genomic_DNA"/>
</dbReference>
<dbReference type="SUPFAM" id="SSF53756">
    <property type="entry name" value="UDP-Glycosyltransferase/glycogen phosphorylase"/>
    <property type="match status" value="1"/>
</dbReference>
<dbReference type="OrthoDB" id="9815351at2"/>
<dbReference type="PANTHER" id="PTHR12526:SF600">
    <property type="entry name" value="GLYCOSYL TRANSFERASE GROUP 1"/>
    <property type="match status" value="1"/>
</dbReference>
<dbReference type="RefSeq" id="WP_106237198.1">
    <property type="nucleotide sequence ID" value="NZ_PVZC01000001.1"/>
</dbReference>
<comment type="caution">
    <text evidence="1">The sequence shown here is derived from an EMBL/GenBank/DDBJ whole genome shotgun (WGS) entry which is preliminary data.</text>
</comment>
<dbReference type="Proteomes" id="UP000237846">
    <property type="component" value="Unassembled WGS sequence"/>
</dbReference>
<dbReference type="Gene3D" id="3.40.50.2000">
    <property type="entry name" value="Glycogen Phosphorylase B"/>
    <property type="match status" value="2"/>
</dbReference>
<dbReference type="CDD" id="cd03801">
    <property type="entry name" value="GT4_PimA-like"/>
    <property type="match status" value="1"/>
</dbReference>
<dbReference type="PANTHER" id="PTHR12526">
    <property type="entry name" value="GLYCOSYLTRANSFERASE"/>
    <property type="match status" value="1"/>
</dbReference>
<accession>A0A2T0QBZ0</accession>
<name>A0A2T0QBZ0_9ACTN</name>